<evidence type="ECO:0000313" key="7">
    <source>
        <dbReference type="Proteomes" id="UP000192917"/>
    </source>
</evidence>
<dbReference type="Proteomes" id="UP000192917">
    <property type="component" value="Unassembled WGS sequence"/>
</dbReference>
<dbReference type="Pfam" id="PF00126">
    <property type="entry name" value="HTH_1"/>
    <property type="match status" value="1"/>
</dbReference>
<keyword evidence="4" id="KW-0804">Transcription</keyword>
<comment type="similarity">
    <text evidence="1">Belongs to the LysR transcriptional regulatory family.</text>
</comment>
<dbReference type="RefSeq" id="WP_159460058.1">
    <property type="nucleotide sequence ID" value="NZ_FWZX01000001.1"/>
</dbReference>
<accession>A0A1Y6B3A9</accession>
<dbReference type="PANTHER" id="PTHR30346:SF29">
    <property type="entry name" value="LYSR SUBSTRATE-BINDING"/>
    <property type="match status" value="1"/>
</dbReference>
<keyword evidence="7" id="KW-1185">Reference proteome</keyword>
<reference evidence="6 7" key="1">
    <citation type="submission" date="2017-04" db="EMBL/GenBank/DDBJ databases">
        <authorList>
            <person name="Afonso C.L."/>
            <person name="Miller P.J."/>
            <person name="Scott M.A."/>
            <person name="Spackman E."/>
            <person name="Goraichik I."/>
            <person name="Dimitrov K.M."/>
            <person name="Suarez D.L."/>
            <person name="Swayne D.E."/>
        </authorList>
    </citation>
    <scope>NUCLEOTIDE SEQUENCE [LARGE SCALE GENOMIC DNA]</scope>
    <source>
        <strain evidence="6 7">USBA 355</strain>
    </source>
</reference>
<keyword evidence="2" id="KW-0805">Transcription regulation</keyword>
<dbReference type="SUPFAM" id="SSF53850">
    <property type="entry name" value="Periplasmic binding protein-like II"/>
    <property type="match status" value="1"/>
</dbReference>
<dbReference type="SUPFAM" id="SSF46785">
    <property type="entry name" value="Winged helix' DNA-binding domain"/>
    <property type="match status" value="1"/>
</dbReference>
<proteinExistence type="inferred from homology"/>
<keyword evidence="3 6" id="KW-0238">DNA-binding</keyword>
<dbReference type="GO" id="GO:0032993">
    <property type="term" value="C:protein-DNA complex"/>
    <property type="evidence" value="ECO:0007669"/>
    <property type="project" value="TreeGrafter"/>
</dbReference>
<evidence type="ECO:0000256" key="1">
    <source>
        <dbReference type="ARBA" id="ARBA00009437"/>
    </source>
</evidence>
<dbReference type="GO" id="GO:0003700">
    <property type="term" value="F:DNA-binding transcription factor activity"/>
    <property type="evidence" value="ECO:0007669"/>
    <property type="project" value="InterPro"/>
</dbReference>
<organism evidence="6 7">
    <name type="scientific">Tistlia consotensis USBA 355</name>
    <dbReference type="NCBI Taxonomy" id="560819"/>
    <lineage>
        <taxon>Bacteria</taxon>
        <taxon>Pseudomonadati</taxon>
        <taxon>Pseudomonadota</taxon>
        <taxon>Alphaproteobacteria</taxon>
        <taxon>Rhodospirillales</taxon>
        <taxon>Rhodovibrionaceae</taxon>
        <taxon>Tistlia</taxon>
    </lineage>
</organism>
<dbReference type="InterPro" id="IPR036390">
    <property type="entry name" value="WH_DNA-bd_sf"/>
</dbReference>
<dbReference type="Gene3D" id="3.40.190.10">
    <property type="entry name" value="Periplasmic binding protein-like II"/>
    <property type="match status" value="2"/>
</dbReference>
<dbReference type="GO" id="GO:0003677">
    <property type="term" value="F:DNA binding"/>
    <property type="evidence" value="ECO:0007669"/>
    <property type="project" value="UniProtKB-KW"/>
</dbReference>
<dbReference type="InterPro" id="IPR036388">
    <property type="entry name" value="WH-like_DNA-bd_sf"/>
</dbReference>
<gene>
    <name evidence="6" type="ORF">SAMN05428998_101189</name>
</gene>
<dbReference type="STRING" id="560819.SAMN05428998_101189"/>
<evidence type="ECO:0000256" key="3">
    <source>
        <dbReference type="ARBA" id="ARBA00023125"/>
    </source>
</evidence>
<dbReference type="PROSITE" id="PS50931">
    <property type="entry name" value="HTH_LYSR"/>
    <property type="match status" value="1"/>
</dbReference>
<feature type="domain" description="HTH lysR-type" evidence="5">
    <location>
        <begin position="9"/>
        <end position="66"/>
    </location>
</feature>
<evidence type="ECO:0000313" key="6">
    <source>
        <dbReference type="EMBL" id="SME89229.1"/>
    </source>
</evidence>
<evidence type="ECO:0000259" key="5">
    <source>
        <dbReference type="PROSITE" id="PS50931"/>
    </source>
</evidence>
<dbReference type="InterPro" id="IPR000847">
    <property type="entry name" value="LysR_HTH_N"/>
</dbReference>
<name>A0A1Y6B3A9_9PROT</name>
<evidence type="ECO:0000256" key="2">
    <source>
        <dbReference type="ARBA" id="ARBA00023015"/>
    </source>
</evidence>
<dbReference type="Pfam" id="PF03466">
    <property type="entry name" value="LysR_substrate"/>
    <property type="match status" value="1"/>
</dbReference>
<evidence type="ECO:0000256" key="4">
    <source>
        <dbReference type="ARBA" id="ARBA00023163"/>
    </source>
</evidence>
<dbReference type="AlphaFoldDB" id="A0A1Y6B3A9"/>
<dbReference type="InterPro" id="IPR005119">
    <property type="entry name" value="LysR_subst-bd"/>
</dbReference>
<sequence>MDPAGNREIPIRRVRSLLAVINHQSFTLAAEALGLTQPAVTQHVQQLEAQLGATLIRRQGGTIELTPAGAALLPALRGLLDGHAALLDQLRSLGRGTAEILRVASPASFAALFLAPAFAALRPRFPAQVLDVREIDDAEAFERLRSGRVDLAVTGIWTPTRGLVFEPLCRDRACVVLPAGHPLAGHAEPSIDEVIAYPFVRSPIGTASDSLVATALGGRFAELQVTCEARQLVTALAMVAAGLGLTVLPELSVLACRMEGIVLRPLAGAGLSRVTGLVTTEDFRPSRFVAALLAALRAAAAASRWRYEA</sequence>
<dbReference type="PRINTS" id="PR00039">
    <property type="entry name" value="HTHLYSR"/>
</dbReference>
<dbReference type="Gene3D" id="1.10.10.10">
    <property type="entry name" value="Winged helix-like DNA-binding domain superfamily/Winged helix DNA-binding domain"/>
    <property type="match status" value="1"/>
</dbReference>
<protein>
    <submittedName>
        <fullName evidence="6">DNA-binding transcriptional regulator, LysR family</fullName>
    </submittedName>
</protein>
<dbReference type="EMBL" id="FWZX01000001">
    <property type="protein sequence ID" value="SME89229.1"/>
    <property type="molecule type" value="Genomic_DNA"/>
</dbReference>
<dbReference type="PANTHER" id="PTHR30346">
    <property type="entry name" value="TRANSCRIPTIONAL DUAL REGULATOR HCAR-RELATED"/>
    <property type="match status" value="1"/>
</dbReference>